<dbReference type="STRING" id="667014.Thein_0357"/>
<dbReference type="InterPro" id="IPR047959">
    <property type="entry name" value="Transpos_IS5"/>
</dbReference>
<dbReference type="PANTHER" id="PTHR35604">
    <property type="entry name" value="TRANSPOSASE INSH FOR INSERTION SEQUENCE ELEMENT IS5A-RELATED"/>
    <property type="match status" value="1"/>
</dbReference>
<accession>F8AAA4</accession>
<evidence type="ECO:0000256" key="3">
    <source>
        <dbReference type="ARBA" id="ARBA00022578"/>
    </source>
</evidence>
<dbReference type="HOGENOM" id="CLU_049873_1_2_0"/>
<dbReference type="OrthoDB" id="9774580at2"/>
<feature type="domain" description="Transposase InsH N-terminal" evidence="7">
    <location>
        <begin position="19"/>
        <end position="109"/>
    </location>
</feature>
<comment type="function">
    <text evidence="1">Involved in the transposition of the insertion sequence IS5.</text>
</comment>
<dbReference type="GO" id="GO:0006313">
    <property type="term" value="P:DNA transposition"/>
    <property type="evidence" value="ECO:0007669"/>
    <property type="project" value="InterPro"/>
</dbReference>
<evidence type="ECO:0000313" key="9">
    <source>
        <dbReference type="Proteomes" id="UP000006793"/>
    </source>
</evidence>
<gene>
    <name evidence="8" type="ordered locus">Thein_0357</name>
</gene>
<keyword evidence="9" id="KW-1185">Reference proteome</keyword>
<evidence type="ECO:0000313" key="8">
    <source>
        <dbReference type="EMBL" id="AEH44240.1"/>
    </source>
</evidence>
<dbReference type="EMBL" id="CP002683">
    <property type="protein sequence ID" value="AEH44240.1"/>
    <property type="molecule type" value="Genomic_DNA"/>
</dbReference>
<name>F8AAA4_THEID</name>
<dbReference type="GO" id="GO:0004803">
    <property type="term" value="F:transposase activity"/>
    <property type="evidence" value="ECO:0007669"/>
    <property type="project" value="InterPro"/>
</dbReference>
<sequence>MFRENNTNLTIGEHLIYQNLPDDILARINKLINWDPFQQILVSLHPSKVGRKAYNPVQMLKILIIQQIYGHSDPEMELMLKGNLFYRRFLGLSAIDPVPDYSTISRFRSDLKSLNLYRRCFEELKRQLAQKGFELRSGKIIDARLVKAARRPGKDDDASFIKKGKKTVYGYKDHIAIDVKNEFVSEFVCTPANVHDSQVLDELLEGEEASVFADKAYDKQELRRRCRKKGIFCGVLAKARRNRPLSARQKKRNRIFSRIRAKVERVFGIFSLHLQREKARYVGLFANEIHLFLTCFTYNLLNLAWQMKRKEEIIRKT</sequence>
<dbReference type="AlphaFoldDB" id="F8AAA4"/>
<organism evidence="8 9">
    <name type="scientific">Thermodesulfatator indicus (strain DSM 15286 / JCM 11887 / CIR29812)</name>
    <dbReference type="NCBI Taxonomy" id="667014"/>
    <lineage>
        <taxon>Bacteria</taxon>
        <taxon>Pseudomonadati</taxon>
        <taxon>Thermodesulfobacteriota</taxon>
        <taxon>Thermodesulfobacteria</taxon>
        <taxon>Thermodesulfobacteriales</taxon>
        <taxon>Thermodesulfatatoraceae</taxon>
        <taxon>Thermodesulfatator</taxon>
    </lineage>
</organism>
<dbReference type="PaxDb" id="667014-Thein_0357"/>
<evidence type="ECO:0000256" key="5">
    <source>
        <dbReference type="ARBA" id="ARBA00023172"/>
    </source>
</evidence>
<dbReference type="InParanoid" id="F8AAA4"/>
<dbReference type="Pfam" id="PF01609">
    <property type="entry name" value="DDE_Tnp_1"/>
    <property type="match status" value="1"/>
</dbReference>
<dbReference type="PANTHER" id="PTHR35604:SF2">
    <property type="entry name" value="TRANSPOSASE INSH FOR INSERTION SEQUENCE ELEMENT IS5A-RELATED"/>
    <property type="match status" value="1"/>
</dbReference>
<dbReference type="Proteomes" id="UP000006793">
    <property type="component" value="Chromosome"/>
</dbReference>
<keyword evidence="4" id="KW-0238">DNA-binding</keyword>
<reference evidence="9" key="1">
    <citation type="submission" date="2011-04" db="EMBL/GenBank/DDBJ databases">
        <title>The complete genome of Thermodesulfatator indicus DSM 15286.</title>
        <authorList>
            <person name="Lucas S."/>
            <person name="Copeland A."/>
            <person name="Lapidus A."/>
            <person name="Bruce D."/>
            <person name="Goodwin L."/>
            <person name="Pitluck S."/>
            <person name="Peters L."/>
            <person name="Kyrpides N."/>
            <person name="Mavromatis K."/>
            <person name="Pagani I."/>
            <person name="Ivanova N."/>
            <person name="Saunders L."/>
            <person name="Detter J.C."/>
            <person name="Tapia R."/>
            <person name="Han C."/>
            <person name="Land M."/>
            <person name="Hauser L."/>
            <person name="Markowitz V."/>
            <person name="Cheng J.-F."/>
            <person name="Hugenholtz P."/>
            <person name="Woyke T."/>
            <person name="Wu D."/>
            <person name="Spring S."/>
            <person name="Schroeder M."/>
            <person name="Brambilla E."/>
            <person name="Klenk H.-P."/>
            <person name="Eisen J.A."/>
        </authorList>
    </citation>
    <scope>NUCLEOTIDE SEQUENCE [LARGE SCALE GENOMIC DNA]</scope>
    <source>
        <strain evidence="9">DSM 15286 / JCM 11887 / CIR29812</strain>
    </source>
</reference>
<feature type="domain" description="Transposase IS4-like" evidence="6">
    <location>
        <begin position="137"/>
        <end position="300"/>
    </location>
</feature>
<dbReference type="FunCoup" id="F8AAA4">
    <property type="interactions" value="5"/>
</dbReference>
<protein>
    <submittedName>
        <fullName evidence="8">Transposase IS4 family protein</fullName>
    </submittedName>
</protein>
<keyword evidence="3" id="KW-0815">Transposition</keyword>
<dbReference type="KEGG" id="tid:Thein_0357"/>
<evidence type="ECO:0000256" key="2">
    <source>
        <dbReference type="ARBA" id="ARBA00010075"/>
    </source>
</evidence>
<dbReference type="RefSeq" id="WP_013906986.1">
    <property type="nucleotide sequence ID" value="NC_015681.1"/>
</dbReference>
<evidence type="ECO:0000256" key="4">
    <source>
        <dbReference type="ARBA" id="ARBA00023125"/>
    </source>
</evidence>
<proteinExistence type="inferred from homology"/>
<evidence type="ECO:0000259" key="6">
    <source>
        <dbReference type="Pfam" id="PF01609"/>
    </source>
</evidence>
<dbReference type="Pfam" id="PF05598">
    <property type="entry name" value="DUF772"/>
    <property type="match status" value="1"/>
</dbReference>
<dbReference type="NCBIfam" id="NF033581">
    <property type="entry name" value="transpos_IS5_4"/>
    <property type="match status" value="1"/>
</dbReference>
<dbReference type="InterPro" id="IPR008490">
    <property type="entry name" value="Transposase_InsH_N"/>
</dbReference>
<evidence type="ECO:0000256" key="1">
    <source>
        <dbReference type="ARBA" id="ARBA00003544"/>
    </source>
</evidence>
<dbReference type="InterPro" id="IPR002559">
    <property type="entry name" value="Transposase_11"/>
</dbReference>
<comment type="similarity">
    <text evidence="2">Belongs to the transposase 11 family.</text>
</comment>
<reference evidence="8 9" key="2">
    <citation type="journal article" date="2012" name="Stand. Genomic Sci.">
        <title>Complete genome sequence of the thermophilic sulfate-reducing ocean bacterium Thermodesulfatator indicus type strain (CIR29812(T)).</title>
        <authorList>
            <person name="Anderson I."/>
            <person name="Saunders E."/>
            <person name="Lapidus A."/>
            <person name="Nolan M."/>
            <person name="Lucas S."/>
            <person name="Tice H."/>
            <person name="Del Rio T.G."/>
            <person name="Cheng J.F."/>
            <person name="Han C."/>
            <person name="Tapia R."/>
            <person name="Goodwin L.A."/>
            <person name="Pitluck S."/>
            <person name="Liolios K."/>
            <person name="Mavromatis K."/>
            <person name="Pagani I."/>
            <person name="Ivanova N."/>
            <person name="Mikhailova N."/>
            <person name="Pati A."/>
            <person name="Chen A."/>
            <person name="Palaniappan K."/>
            <person name="Land M."/>
            <person name="Hauser L."/>
            <person name="Jeffries C.D."/>
            <person name="Chang Y.J."/>
            <person name="Brambilla E.M."/>
            <person name="Rohde M."/>
            <person name="Spring S."/>
            <person name="Goker M."/>
            <person name="Detter J.C."/>
            <person name="Woyke T."/>
            <person name="Bristow J."/>
            <person name="Eisen J.A."/>
            <person name="Markowitz V."/>
            <person name="Hugenholtz P."/>
            <person name="Kyrpides N.C."/>
            <person name="Klenk H.P."/>
        </authorList>
    </citation>
    <scope>NUCLEOTIDE SEQUENCE [LARGE SCALE GENOMIC DNA]</scope>
    <source>
        <strain evidence="9">DSM 15286 / JCM 11887 / CIR29812</strain>
    </source>
</reference>
<dbReference type="eggNOG" id="COG3039">
    <property type="taxonomic scope" value="Bacteria"/>
</dbReference>
<keyword evidence="5" id="KW-0233">DNA recombination</keyword>
<evidence type="ECO:0000259" key="7">
    <source>
        <dbReference type="Pfam" id="PF05598"/>
    </source>
</evidence>
<dbReference type="GO" id="GO:0003677">
    <property type="term" value="F:DNA binding"/>
    <property type="evidence" value="ECO:0007669"/>
    <property type="project" value="UniProtKB-KW"/>
</dbReference>